<evidence type="ECO:0000313" key="2">
    <source>
        <dbReference type="Proteomes" id="UP000326241"/>
    </source>
</evidence>
<dbReference type="Proteomes" id="UP000326241">
    <property type="component" value="Unassembled WGS sequence"/>
</dbReference>
<dbReference type="AlphaFoldDB" id="A0A5E7WCY0"/>
<dbReference type="EMBL" id="CABVGZ010000075">
    <property type="protein sequence ID" value="VVN33662.1"/>
    <property type="molecule type" value="Genomic_DNA"/>
</dbReference>
<reference evidence="1 2" key="1">
    <citation type="submission" date="2019-09" db="EMBL/GenBank/DDBJ databases">
        <authorList>
            <person name="Chandra G."/>
            <person name="Truman W A."/>
        </authorList>
    </citation>
    <scope>NUCLEOTIDE SEQUENCE [LARGE SCALE GENOMIC DNA]</scope>
    <source>
        <strain evidence="1">PS624</strain>
    </source>
</reference>
<protein>
    <submittedName>
        <fullName evidence="1">Uncharacterized protein</fullName>
    </submittedName>
</protein>
<evidence type="ECO:0000313" key="1">
    <source>
        <dbReference type="EMBL" id="VVN33662.1"/>
    </source>
</evidence>
<accession>A0A5E7WCY0</accession>
<proteinExistence type="predicted"/>
<name>A0A5E7WCY0_PSEFL</name>
<gene>
    <name evidence="1" type="ORF">PS624_04979</name>
</gene>
<sequence length="98" mass="10809">MHTGFQVQGHRHAVGYIFIADGVEAGTANQLIGAIAADQQIITCPTIQDIIARQTAYLIIARSTEQIIGTSGPVDYRHYIVLVFLCWKLRLKNQVEAS</sequence>
<organism evidence="1 2">
    <name type="scientific">Pseudomonas fluorescens</name>
    <dbReference type="NCBI Taxonomy" id="294"/>
    <lineage>
        <taxon>Bacteria</taxon>
        <taxon>Pseudomonadati</taxon>
        <taxon>Pseudomonadota</taxon>
        <taxon>Gammaproteobacteria</taxon>
        <taxon>Pseudomonadales</taxon>
        <taxon>Pseudomonadaceae</taxon>
        <taxon>Pseudomonas</taxon>
    </lineage>
</organism>